<evidence type="ECO:0000256" key="1">
    <source>
        <dbReference type="ARBA" id="ARBA00004141"/>
    </source>
</evidence>
<keyword evidence="5" id="KW-0862">Zinc</keyword>
<dbReference type="PANTHER" id="PTHR45820">
    <property type="entry name" value="FI23527P1"/>
    <property type="match status" value="1"/>
</dbReference>
<reference evidence="12 13" key="1">
    <citation type="submission" date="2019-03" db="EMBL/GenBank/DDBJ databases">
        <title>Sequencing 23 genomes of Wallemia ichthyophaga.</title>
        <authorList>
            <person name="Gostincar C."/>
        </authorList>
    </citation>
    <scope>NUCLEOTIDE SEQUENCE [LARGE SCALE GENOMIC DNA]</scope>
    <source>
        <strain evidence="12 13">EXF-5753</strain>
    </source>
</reference>
<evidence type="ECO:0000256" key="5">
    <source>
        <dbReference type="ARBA" id="ARBA00022833"/>
    </source>
</evidence>
<feature type="transmembrane region" description="Helical" evidence="9">
    <location>
        <begin position="628"/>
        <end position="647"/>
    </location>
</feature>
<dbReference type="SUPFAM" id="SSF50978">
    <property type="entry name" value="WD40 repeat-like"/>
    <property type="match status" value="1"/>
</dbReference>
<feature type="transmembrane region" description="Helical" evidence="9">
    <location>
        <begin position="697"/>
        <end position="718"/>
    </location>
</feature>
<evidence type="ECO:0008006" key="14">
    <source>
        <dbReference type="Google" id="ProtNLM"/>
    </source>
</evidence>
<dbReference type="EMBL" id="SPNW01000028">
    <property type="protein sequence ID" value="TIA89318.1"/>
    <property type="molecule type" value="Genomic_DNA"/>
</dbReference>
<name>A0A4T0FM33_9BASI</name>
<protein>
    <recommendedName>
        <fullName evidence="14">Cation efflux protein cytoplasmic domain-containing protein</fullName>
    </recommendedName>
</protein>
<evidence type="ECO:0000313" key="13">
    <source>
        <dbReference type="Proteomes" id="UP000310189"/>
    </source>
</evidence>
<dbReference type="SUPFAM" id="SSF160240">
    <property type="entry name" value="Cation efflux protein cytoplasmic domain-like"/>
    <property type="match status" value="1"/>
</dbReference>
<dbReference type="InterPro" id="IPR027470">
    <property type="entry name" value="Cation_efflux_CTD"/>
</dbReference>
<dbReference type="InterPro" id="IPR058533">
    <property type="entry name" value="Cation_efflux_TM"/>
</dbReference>
<dbReference type="PANTHER" id="PTHR45820:SF5">
    <property type="entry name" value="DIFFUSION FACILITATOR FAMILY METAL ION TRANSPORTER, PUTATIVE-RELATED"/>
    <property type="match status" value="1"/>
</dbReference>
<dbReference type="Proteomes" id="UP000310189">
    <property type="component" value="Unassembled WGS sequence"/>
</dbReference>
<evidence type="ECO:0000256" key="6">
    <source>
        <dbReference type="ARBA" id="ARBA00022989"/>
    </source>
</evidence>
<evidence type="ECO:0000256" key="8">
    <source>
        <dbReference type="SAM" id="MobiDB-lite"/>
    </source>
</evidence>
<feature type="transmembrane region" description="Helical" evidence="9">
    <location>
        <begin position="659"/>
        <end position="677"/>
    </location>
</feature>
<keyword evidence="3" id="KW-0813">Transport</keyword>
<dbReference type="Gene3D" id="1.20.1510.10">
    <property type="entry name" value="Cation efflux protein transmembrane domain"/>
    <property type="match status" value="1"/>
</dbReference>
<evidence type="ECO:0000256" key="2">
    <source>
        <dbReference type="ARBA" id="ARBA00008873"/>
    </source>
</evidence>
<dbReference type="InterPro" id="IPR036322">
    <property type="entry name" value="WD40_repeat_dom_sf"/>
</dbReference>
<dbReference type="InterPro" id="IPR036837">
    <property type="entry name" value="Cation_efflux_CTD_sf"/>
</dbReference>
<dbReference type="Pfam" id="PF01545">
    <property type="entry name" value="Cation_efflux"/>
    <property type="match status" value="1"/>
</dbReference>
<dbReference type="InterPro" id="IPR015943">
    <property type="entry name" value="WD40/YVTN_repeat-like_dom_sf"/>
</dbReference>
<dbReference type="GO" id="GO:0006882">
    <property type="term" value="P:intracellular zinc ion homeostasis"/>
    <property type="evidence" value="ECO:0007669"/>
    <property type="project" value="TreeGrafter"/>
</dbReference>
<keyword evidence="6 9" id="KW-1133">Transmembrane helix</keyword>
<evidence type="ECO:0000259" key="10">
    <source>
        <dbReference type="Pfam" id="PF01545"/>
    </source>
</evidence>
<evidence type="ECO:0000256" key="3">
    <source>
        <dbReference type="ARBA" id="ARBA00022448"/>
    </source>
</evidence>
<feature type="transmembrane region" description="Helical" evidence="9">
    <location>
        <begin position="872"/>
        <end position="891"/>
    </location>
</feature>
<feature type="domain" description="Cation efflux protein cytoplasmic" evidence="11">
    <location>
        <begin position="904"/>
        <end position="977"/>
    </location>
</feature>
<feature type="compositionally biased region" description="Basic residues" evidence="8">
    <location>
        <begin position="755"/>
        <end position="772"/>
    </location>
</feature>
<dbReference type="GO" id="GO:0016020">
    <property type="term" value="C:membrane"/>
    <property type="evidence" value="ECO:0007669"/>
    <property type="project" value="UniProtKB-SubCell"/>
</dbReference>
<comment type="similarity">
    <text evidence="2">Belongs to the cation diffusion facilitator (CDF) transporter (TC 2.A.4) family. SLC30A subfamily.</text>
</comment>
<comment type="subcellular location">
    <subcellularLocation>
        <location evidence="1">Membrane</location>
        <topology evidence="1">Multi-pass membrane protein</topology>
    </subcellularLocation>
</comment>
<dbReference type="Pfam" id="PF16916">
    <property type="entry name" value="ZT_dimer"/>
    <property type="match status" value="1"/>
</dbReference>
<feature type="transmembrane region" description="Helical" evidence="9">
    <location>
        <begin position="833"/>
        <end position="860"/>
    </location>
</feature>
<proteinExistence type="inferred from homology"/>
<gene>
    <name evidence="12" type="ORF">E3P99_02106</name>
</gene>
<dbReference type="OrthoDB" id="9944568at2759"/>
<feature type="region of interest" description="Disordered" evidence="8">
    <location>
        <begin position="755"/>
        <end position="815"/>
    </location>
</feature>
<feature type="transmembrane region" description="Helical" evidence="9">
    <location>
        <begin position="730"/>
        <end position="751"/>
    </location>
</feature>
<keyword evidence="13" id="KW-1185">Reference proteome</keyword>
<dbReference type="SUPFAM" id="SSF161111">
    <property type="entry name" value="Cation efflux protein transmembrane domain-like"/>
    <property type="match status" value="1"/>
</dbReference>
<dbReference type="Gene3D" id="2.130.10.10">
    <property type="entry name" value="YVTN repeat-like/Quinoprotein amine dehydrogenase"/>
    <property type="match status" value="1"/>
</dbReference>
<dbReference type="InterPro" id="IPR027469">
    <property type="entry name" value="Cation_efflux_TMD_sf"/>
</dbReference>
<dbReference type="InterPro" id="IPR002524">
    <property type="entry name" value="Cation_efflux"/>
</dbReference>
<dbReference type="AlphaFoldDB" id="A0A4T0FM33"/>
<comment type="caution">
    <text evidence="12">The sequence shown here is derived from an EMBL/GenBank/DDBJ whole genome shotgun (WGS) entry which is preliminary data.</text>
</comment>
<evidence type="ECO:0000313" key="12">
    <source>
        <dbReference type="EMBL" id="TIA89318.1"/>
    </source>
</evidence>
<dbReference type="GO" id="GO:0005385">
    <property type="term" value="F:zinc ion transmembrane transporter activity"/>
    <property type="evidence" value="ECO:0007669"/>
    <property type="project" value="TreeGrafter"/>
</dbReference>
<sequence>MAASSSYKKAKAKFTTSWPFYSYAPAQTNYSNLPCITHHPLNISEQITADFQDADEAQVFIPPSSSVDLARRANLFGQEDEVEKGSVDPADVERWIEAYAKDRWKRFSPEEAEPYLPHNPPITVAAGSVHSTSDFTFNRFDKASLEDTSKSPGCVFNAGGSVMSLDWQRRSRHAPPLSPSTLAVSVLVDNSTKHAIGAQDTKAYKSSIQLWLHTPRQGENGVVEPAKVSLAAVLCTDKGLPIDLQFSPTDAPHMEYNDSSRVTAGALAVTFNNGDVDVALLPDILLLRKYYGVADDEVLYLNYTPTLALSKPHTKGLELEWASSNRLAVGFSNGSVGVYDTRAALRERQTSVRPRAYFDVHFGGVNGLQWVQIPPSSSKSPASRTFSSDSEYTQLLSSGYDGSFCVSDVRVAGSGNNGAPVMFEHVRGITYTVGYSIQTNSIICGNAENTVLMQGLLASDYKRGSQLTDFGCAILDIATSTCHPFIAVCGVNGHVEVINPIATVEARHKRQNMYYSMDVFGIEWGRKEGKYQMIDHLNPPNNRQDNASKGGKGSKLKVIDREDLARFSAPFPTEQSINAVKWNPEVSRSAILASGMMSGMVRLDELWDVKETMNAGTMTDAVHSTTRFGIVLGISCVFFVSELVVGLKTRSLALIADSFHYLSDLVAYIIAFTAAYLREHGKRLPGWTYGWHRAELVGAFFNGVFLLGLALSIFLQSIERFFNPETVDQPLAVVILGAVGLALNIVSAAFVHDHHGHSHGGHSHGKGHSHSHKHDDHDEHTHPDEEEGLMARHSHDDDHDDHDSVTHDNESEDMHQFHNHVRLPPPIDAHGDLGMFGVFLHVVGDAINNIGVIIVGVLIMKLKSEHRFYADPAASLVISIIIFASAIPLTLKTARILLEVAPKYLDLQAIESDLLSLPNVLSIHDHHIWHLSQSDLLATLHVRVPSTLTLTEWHTVEREMRMCLAGFGINHVTIEVEADDVVSRGCSEGQITRQNSVCSINN</sequence>
<keyword evidence="4 9" id="KW-0812">Transmembrane</keyword>
<accession>A0A4T0FM33</accession>
<feature type="compositionally biased region" description="Basic and acidic residues" evidence="8">
    <location>
        <begin position="773"/>
        <end position="815"/>
    </location>
</feature>
<evidence type="ECO:0000256" key="4">
    <source>
        <dbReference type="ARBA" id="ARBA00022692"/>
    </source>
</evidence>
<evidence type="ECO:0000259" key="11">
    <source>
        <dbReference type="Pfam" id="PF16916"/>
    </source>
</evidence>
<organism evidence="12 13">
    <name type="scientific">Wallemia hederae</name>
    <dbReference type="NCBI Taxonomy" id="1540922"/>
    <lineage>
        <taxon>Eukaryota</taxon>
        <taxon>Fungi</taxon>
        <taxon>Dikarya</taxon>
        <taxon>Basidiomycota</taxon>
        <taxon>Wallemiomycotina</taxon>
        <taxon>Wallemiomycetes</taxon>
        <taxon>Wallemiales</taxon>
        <taxon>Wallemiaceae</taxon>
        <taxon>Wallemia</taxon>
    </lineage>
</organism>
<evidence type="ECO:0000256" key="9">
    <source>
        <dbReference type="SAM" id="Phobius"/>
    </source>
</evidence>
<dbReference type="Gene3D" id="3.30.70.1350">
    <property type="entry name" value="Cation efflux protein, cytoplasmic domain"/>
    <property type="match status" value="1"/>
</dbReference>
<dbReference type="NCBIfam" id="TIGR01297">
    <property type="entry name" value="CDF"/>
    <property type="match status" value="1"/>
</dbReference>
<evidence type="ECO:0000256" key="7">
    <source>
        <dbReference type="ARBA" id="ARBA00023136"/>
    </source>
</evidence>
<keyword evidence="7 9" id="KW-0472">Membrane</keyword>
<feature type="domain" description="Cation efflux protein transmembrane" evidence="10">
    <location>
        <begin position="632"/>
        <end position="898"/>
    </location>
</feature>